<sequence>MYYPRMIDGYLLEWSQRPSHKPLLLRGARQVGKSTAVRHLSQKFKSFVEVNFERQPSYKQLFQGDIDVKRIVPQMAAIAGKPIEPGSTLLFLDEIQACPEAIMSLRFFKEDMPELHVIAAGSLLEFALEELPTFGVGRIHSMFMFPMTFDEFLLANSENLLIEARNQATSSAPLPTPLYEKLVGLLRTFILVGGMPEAVSKWVETHDYLACQEVQDDIVVTYEDDFPKYKKRVDPMLLRLTMRSAAVQATKKFVYSAVGGSYSTSEVKRALEMLILAGILIPVTHTSANGVPLGSEADYSYRKMLLLDTGLMLRLLNMTTGDVSELTTQILTSDVSELANKGPMAEMVAGLEMLHYKTPNIRHDLFYWLRMAKNSSAEIDYLVTYKQQVVPIEVKAGMQGGMKSLWLFMNEKHLDNALRCSMENFGSFEYQDVKDNNAVRHVQICPLYAMSQMDKLLSAFVWENNQ</sequence>
<dbReference type="PANTHER" id="PTHR33295:SF7">
    <property type="entry name" value="ATPASE"/>
    <property type="match status" value="1"/>
</dbReference>
<dbReference type="InterPro" id="IPR041682">
    <property type="entry name" value="AAA_14"/>
</dbReference>
<dbReference type="InterPro" id="IPR025420">
    <property type="entry name" value="DUF4143"/>
</dbReference>
<dbReference type="AlphaFoldDB" id="A0A414RIF6"/>
<evidence type="ECO:0000313" key="4">
    <source>
        <dbReference type="Proteomes" id="UP000283485"/>
    </source>
</evidence>
<evidence type="ECO:0000313" key="3">
    <source>
        <dbReference type="EMBL" id="RHF92913.1"/>
    </source>
</evidence>
<dbReference type="SUPFAM" id="SSF52540">
    <property type="entry name" value="P-loop containing nucleoside triphosphate hydrolases"/>
    <property type="match status" value="1"/>
</dbReference>
<dbReference type="EMBL" id="QRHQ01000002">
    <property type="protein sequence ID" value="RHF92913.1"/>
    <property type="molecule type" value="Genomic_DNA"/>
</dbReference>
<proteinExistence type="predicted"/>
<comment type="caution">
    <text evidence="3">The sequence shown here is derived from an EMBL/GenBank/DDBJ whole genome shotgun (WGS) entry which is preliminary data.</text>
</comment>
<dbReference type="CDD" id="cd00009">
    <property type="entry name" value="AAA"/>
    <property type="match status" value="1"/>
</dbReference>
<organism evidence="3 4">
    <name type="scientific">Phocaeicola plebeius</name>
    <dbReference type="NCBI Taxonomy" id="310297"/>
    <lineage>
        <taxon>Bacteria</taxon>
        <taxon>Pseudomonadati</taxon>
        <taxon>Bacteroidota</taxon>
        <taxon>Bacteroidia</taxon>
        <taxon>Bacteroidales</taxon>
        <taxon>Bacteroidaceae</taxon>
        <taxon>Phocaeicola</taxon>
    </lineage>
</organism>
<accession>A0A414RIF6</accession>
<evidence type="ECO:0000259" key="2">
    <source>
        <dbReference type="Pfam" id="PF13635"/>
    </source>
</evidence>
<dbReference type="Pfam" id="PF13173">
    <property type="entry name" value="AAA_14"/>
    <property type="match status" value="1"/>
</dbReference>
<reference evidence="3 4" key="1">
    <citation type="submission" date="2018-08" db="EMBL/GenBank/DDBJ databases">
        <title>A genome reference for cultivated species of the human gut microbiota.</title>
        <authorList>
            <person name="Zou Y."/>
            <person name="Xue W."/>
            <person name="Luo G."/>
        </authorList>
    </citation>
    <scope>NUCLEOTIDE SEQUENCE [LARGE SCALE GENOMIC DNA]</scope>
    <source>
        <strain evidence="3 4">AM23-23</strain>
    </source>
</reference>
<dbReference type="RefSeq" id="WP_118211044.1">
    <property type="nucleotide sequence ID" value="NZ_CAUBHX010000013.1"/>
</dbReference>
<dbReference type="Pfam" id="PF13635">
    <property type="entry name" value="DUF4143"/>
    <property type="match status" value="1"/>
</dbReference>
<gene>
    <name evidence="3" type="ORF">DW653_01710</name>
</gene>
<dbReference type="PANTHER" id="PTHR33295">
    <property type="entry name" value="ATPASE"/>
    <property type="match status" value="1"/>
</dbReference>
<protein>
    <submittedName>
        <fullName evidence="3">DUF4143 domain-containing protein</fullName>
    </submittedName>
</protein>
<name>A0A414RIF6_9BACT</name>
<feature type="domain" description="AAA" evidence="1">
    <location>
        <begin position="20"/>
        <end position="153"/>
    </location>
</feature>
<dbReference type="Gene3D" id="3.40.50.300">
    <property type="entry name" value="P-loop containing nucleotide triphosphate hydrolases"/>
    <property type="match status" value="1"/>
</dbReference>
<dbReference type="Proteomes" id="UP000283485">
    <property type="component" value="Unassembled WGS sequence"/>
</dbReference>
<feature type="domain" description="DUF4143" evidence="2">
    <location>
        <begin position="223"/>
        <end position="397"/>
    </location>
</feature>
<dbReference type="InterPro" id="IPR027417">
    <property type="entry name" value="P-loop_NTPase"/>
</dbReference>
<evidence type="ECO:0000259" key="1">
    <source>
        <dbReference type="Pfam" id="PF13173"/>
    </source>
</evidence>